<protein>
    <submittedName>
        <fullName evidence="2">Uncharacterized protein</fullName>
    </submittedName>
</protein>
<evidence type="ECO:0000313" key="2">
    <source>
        <dbReference type="EMBL" id="KAF9731797.1"/>
    </source>
</evidence>
<comment type="caution">
    <text evidence="2">The sequence shown here is derived from an EMBL/GenBank/DDBJ whole genome shotgun (WGS) entry which is preliminary data.</text>
</comment>
<dbReference type="Proteomes" id="UP000756921">
    <property type="component" value="Unassembled WGS sequence"/>
</dbReference>
<sequence>MQWSPRSFSRPSTGKQIQVVMSGARARSAETRYGTQLRALCLQQSPAYLCPWSLGAPSNFRPSPTSAMKRPFTTLHSTHRLMVDRLAGPEWLPSLVIQQTARNVSAQRTRSVHDPRVSSPSTNHRMVDPLSHLSLTGLYATRAWGDSLLFPFACRPRGSLVAGRLGQEDDRCAPSRQIPIFHLHRPVLEPMSHPGLRSM</sequence>
<dbReference type="OrthoDB" id="10507485at2759"/>
<evidence type="ECO:0000256" key="1">
    <source>
        <dbReference type="SAM" id="MobiDB-lite"/>
    </source>
</evidence>
<accession>A0A9P6KMC5</accession>
<name>A0A9P6KMC5_9PLEO</name>
<keyword evidence="3" id="KW-1185">Reference proteome</keyword>
<gene>
    <name evidence="2" type="ORF">PMIN01_09726</name>
</gene>
<proteinExistence type="predicted"/>
<evidence type="ECO:0000313" key="3">
    <source>
        <dbReference type="Proteomes" id="UP000756921"/>
    </source>
</evidence>
<dbReference type="EMBL" id="WJXW01000011">
    <property type="protein sequence ID" value="KAF9731797.1"/>
    <property type="molecule type" value="Genomic_DNA"/>
</dbReference>
<feature type="region of interest" description="Disordered" evidence="1">
    <location>
        <begin position="106"/>
        <end position="125"/>
    </location>
</feature>
<reference evidence="2" key="1">
    <citation type="journal article" date="2020" name="Mol. Plant Microbe Interact.">
        <title>Genome Sequence of the Biocontrol Agent Coniothyrium minitans strain Conio (IMI 134523).</title>
        <authorList>
            <person name="Patel D."/>
            <person name="Shittu T.A."/>
            <person name="Baroncelli R."/>
            <person name="Muthumeenakshi S."/>
            <person name="Osborne T.H."/>
            <person name="Janganan T.K."/>
            <person name="Sreenivasaprasad S."/>
        </authorList>
    </citation>
    <scope>NUCLEOTIDE SEQUENCE</scope>
    <source>
        <strain evidence="2">Conio</strain>
    </source>
</reference>
<dbReference type="AlphaFoldDB" id="A0A9P6KMC5"/>
<organism evidence="2 3">
    <name type="scientific">Paraphaeosphaeria minitans</name>
    <dbReference type="NCBI Taxonomy" id="565426"/>
    <lineage>
        <taxon>Eukaryota</taxon>
        <taxon>Fungi</taxon>
        <taxon>Dikarya</taxon>
        <taxon>Ascomycota</taxon>
        <taxon>Pezizomycotina</taxon>
        <taxon>Dothideomycetes</taxon>
        <taxon>Pleosporomycetidae</taxon>
        <taxon>Pleosporales</taxon>
        <taxon>Massarineae</taxon>
        <taxon>Didymosphaeriaceae</taxon>
        <taxon>Paraphaeosphaeria</taxon>
    </lineage>
</organism>